<dbReference type="KEGG" id="hwc:Hqrw_3559"/>
<feature type="region of interest" description="Disordered" evidence="1">
    <location>
        <begin position="56"/>
        <end position="106"/>
    </location>
</feature>
<gene>
    <name evidence="2" type="ordered locus">Hqrw_3559</name>
</gene>
<protein>
    <submittedName>
        <fullName evidence="2">Uncharacterized protein</fullName>
    </submittedName>
</protein>
<proteinExistence type="predicted"/>
<reference evidence="2 3" key="1">
    <citation type="journal article" date="2011" name="PLoS ONE">
        <title>Haloquadratum walsbyi: limited diversity in a global pond.</title>
        <authorList>
            <person name="Dyall-Smith M."/>
            <person name="Pfeiffer F."/>
            <person name="Klee K."/>
            <person name="Palm P."/>
            <person name="Gross K."/>
            <person name="Schuster S.C."/>
            <person name="Rampp M."/>
            <person name="Oesterhelt D."/>
        </authorList>
    </citation>
    <scope>NUCLEOTIDE SEQUENCE [LARGE SCALE GENOMIC DNA]</scope>
    <source>
        <strain evidence="3">DSM 16854 / JCM 12705 / C23</strain>
    </source>
</reference>
<sequence length="118" mass="13518">MSQVKYDERRRICTCVTSLTHINIFTVSLANHSYNKSDVNVAIRSDVNQKITDTMTEYHQTRPTDEIEPMIPMISDEETQSIPTPTRDGGRYERPPETDYATSYTRDVESILPGVAEF</sequence>
<dbReference type="AlphaFoldDB" id="G0LMJ2"/>
<name>G0LMJ2_HALWC</name>
<dbReference type="Proteomes" id="UP000007954">
    <property type="component" value="Chromosome"/>
</dbReference>
<feature type="compositionally biased region" description="Basic and acidic residues" evidence="1">
    <location>
        <begin position="88"/>
        <end position="97"/>
    </location>
</feature>
<organism evidence="2 3">
    <name type="scientific">Haloquadratum walsbyi (strain DSM 16854 / JCM 12705 / C23)</name>
    <dbReference type="NCBI Taxonomy" id="768065"/>
    <lineage>
        <taxon>Archaea</taxon>
        <taxon>Methanobacteriati</taxon>
        <taxon>Methanobacteriota</taxon>
        <taxon>Stenosarchaea group</taxon>
        <taxon>Halobacteria</taxon>
        <taxon>Halobacteriales</taxon>
        <taxon>Haloferacaceae</taxon>
        <taxon>Haloquadratum</taxon>
    </lineage>
</organism>
<evidence type="ECO:0000313" key="2">
    <source>
        <dbReference type="EMBL" id="CCC41312.1"/>
    </source>
</evidence>
<evidence type="ECO:0000313" key="3">
    <source>
        <dbReference type="Proteomes" id="UP000007954"/>
    </source>
</evidence>
<dbReference type="EMBL" id="FR746099">
    <property type="protein sequence ID" value="CCC41312.1"/>
    <property type="molecule type" value="Genomic_DNA"/>
</dbReference>
<dbReference type="HOGENOM" id="CLU_2067763_0_0_2"/>
<evidence type="ECO:0000256" key="1">
    <source>
        <dbReference type="SAM" id="MobiDB-lite"/>
    </source>
</evidence>
<accession>G0LMJ2</accession>